<feature type="region of interest" description="Disordered" evidence="3">
    <location>
        <begin position="143"/>
        <end position="213"/>
    </location>
</feature>
<protein>
    <recommendedName>
        <fullName evidence="4">HMG box domain-containing protein</fullName>
    </recommendedName>
</protein>
<organism evidence="5">
    <name type="scientific">Proboscia inermis</name>
    <dbReference type="NCBI Taxonomy" id="420281"/>
    <lineage>
        <taxon>Eukaryota</taxon>
        <taxon>Sar</taxon>
        <taxon>Stramenopiles</taxon>
        <taxon>Ochrophyta</taxon>
        <taxon>Bacillariophyta</taxon>
        <taxon>Coscinodiscophyceae</taxon>
        <taxon>Rhizosoleniophycidae</taxon>
        <taxon>Rhizosoleniales</taxon>
        <taxon>Rhizosoleniaceae</taxon>
        <taxon>Proboscia</taxon>
    </lineage>
</organism>
<dbReference type="SUPFAM" id="SSF47095">
    <property type="entry name" value="HMG-box"/>
    <property type="match status" value="1"/>
</dbReference>
<feature type="region of interest" description="Disordered" evidence="3">
    <location>
        <begin position="54"/>
        <end position="80"/>
    </location>
</feature>
<dbReference type="PROSITE" id="PS50118">
    <property type="entry name" value="HMG_BOX_2"/>
    <property type="match status" value="1"/>
</dbReference>
<feature type="region of interest" description="Disordered" evidence="3">
    <location>
        <begin position="258"/>
        <end position="326"/>
    </location>
</feature>
<feature type="region of interest" description="Disordered" evidence="3">
    <location>
        <begin position="1"/>
        <end position="34"/>
    </location>
</feature>
<keyword evidence="1 2" id="KW-0238">DNA-binding</keyword>
<dbReference type="Pfam" id="PF09011">
    <property type="entry name" value="HMG_box_2"/>
    <property type="match status" value="1"/>
</dbReference>
<evidence type="ECO:0000256" key="2">
    <source>
        <dbReference type="PROSITE-ProRule" id="PRU00267"/>
    </source>
</evidence>
<dbReference type="EMBL" id="HBEL01041325">
    <property type="protein sequence ID" value="CAD8423079.1"/>
    <property type="molecule type" value="Transcribed_RNA"/>
</dbReference>
<dbReference type="Gene3D" id="1.10.30.10">
    <property type="entry name" value="High mobility group box domain"/>
    <property type="match status" value="1"/>
</dbReference>
<feature type="domain" description="HMG box" evidence="4">
    <location>
        <begin position="29"/>
        <end position="127"/>
    </location>
</feature>
<dbReference type="InterPro" id="IPR050342">
    <property type="entry name" value="HMGB"/>
</dbReference>
<accession>A0A7S0CGP7</accession>
<evidence type="ECO:0000256" key="1">
    <source>
        <dbReference type="ARBA" id="ARBA00023125"/>
    </source>
</evidence>
<dbReference type="AlphaFoldDB" id="A0A7S0CGP7"/>
<dbReference type="GO" id="GO:0005634">
    <property type="term" value="C:nucleus"/>
    <property type="evidence" value="ECO:0007669"/>
    <property type="project" value="UniProtKB-UniRule"/>
</dbReference>
<proteinExistence type="predicted"/>
<dbReference type="PANTHER" id="PTHR48112">
    <property type="entry name" value="HIGH MOBILITY GROUP PROTEIN DSP1"/>
    <property type="match status" value="1"/>
</dbReference>
<dbReference type="SMART" id="SM00398">
    <property type="entry name" value="HMG"/>
    <property type="match status" value="1"/>
</dbReference>
<evidence type="ECO:0000256" key="3">
    <source>
        <dbReference type="SAM" id="MobiDB-lite"/>
    </source>
</evidence>
<feature type="compositionally biased region" description="Basic and acidic residues" evidence="3">
    <location>
        <begin position="1"/>
        <end position="10"/>
    </location>
</feature>
<dbReference type="PANTHER" id="PTHR48112:SF15">
    <property type="entry name" value="HMG BOX DOMAIN-CONTAINING PROTEIN"/>
    <property type="match status" value="1"/>
</dbReference>
<dbReference type="GO" id="GO:0003677">
    <property type="term" value="F:DNA binding"/>
    <property type="evidence" value="ECO:0007669"/>
    <property type="project" value="UniProtKB-UniRule"/>
</dbReference>
<feature type="compositionally biased region" description="Basic residues" evidence="3">
    <location>
        <begin position="19"/>
        <end position="31"/>
    </location>
</feature>
<name>A0A7S0CGP7_9STRA</name>
<dbReference type="InterPro" id="IPR009071">
    <property type="entry name" value="HMG_box_dom"/>
</dbReference>
<dbReference type="InterPro" id="IPR036910">
    <property type="entry name" value="HMG_box_dom_sf"/>
</dbReference>
<feature type="compositionally biased region" description="Low complexity" evidence="3">
    <location>
        <begin position="155"/>
        <end position="202"/>
    </location>
</feature>
<sequence>MTKTEKETKKAAKAGTTKRATKKKPKDKPKRPLSAYNFFFKEAREKILRKLLADETGVKQETDEESTNEPPMDADKLKKDGGKVSFEEMGKLIGQRWKAISSEQLSKYTALAAADTERYKKEMHEYNGRQEAKMRNEALKQPVWGSGPPMQNPNMSMHGLGPMSMGMPPGYGPPGQSGSSMPHPSGGTGSPPRSGPGDSYSGQNGVSGAVGYGGPPSMMNQPYGAHPQFGGYQMDPSGYGPQFGMGMQHPMPGFYPGYPNSQGYGGYQSMENGPNQSGTAPGPQYGRSGSNNSNPNGRQQFSGQPPMMGSGAPPPYHHQGGNYSYG</sequence>
<feature type="compositionally biased region" description="Polar residues" evidence="3">
    <location>
        <begin position="269"/>
        <end position="279"/>
    </location>
</feature>
<feature type="compositionally biased region" description="Low complexity" evidence="3">
    <location>
        <begin position="286"/>
        <end position="298"/>
    </location>
</feature>
<keyword evidence="2" id="KW-0539">Nucleus</keyword>
<reference evidence="5" key="1">
    <citation type="submission" date="2021-01" db="EMBL/GenBank/DDBJ databases">
        <authorList>
            <person name="Corre E."/>
            <person name="Pelletier E."/>
            <person name="Niang G."/>
            <person name="Scheremetjew M."/>
            <person name="Finn R."/>
            <person name="Kale V."/>
            <person name="Holt S."/>
            <person name="Cochrane G."/>
            <person name="Meng A."/>
            <person name="Brown T."/>
            <person name="Cohen L."/>
        </authorList>
    </citation>
    <scope>NUCLEOTIDE SEQUENCE</scope>
    <source>
        <strain evidence="5">CCAP1064/1</strain>
    </source>
</reference>
<feature type="DNA-binding region" description="HMG box" evidence="2">
    <location>
        <begin position="29"/>
        <end position="127"/>
    </location>
</feature>
<evidence type="ECO:0000259" key="4">
    <source>
        <dbReference type="PROSITE" id="PS50118"/>
    </source>
</evidence>
<evidence type="ECO:0000313" key="5">
    <source>
        <dbReference type="EMBL" id="CAD8423079.1"/>
    </source>
</evidence>
<gene>
    <name evidence="5" type="ORF">PINE0816_LOCUS19237</name>
</gene>